<keyword evidence="3" id="KW-1185">Reference proteome</keyword>
<name>A0A8X6K0L5_TRICU</name>
<evidence type="ECO:0000313" key="3">
    <source>
        <dbReference type="Proteomes" id="UP000887116"/>
    </source>
</evidence>
<proteinExistence type="predicted"/>
<gene>
    <name evidence="2" type="ORF">TNCT_367811</name>
</gene>
<dbReference type="EMBL" id="BMAO01038495">
    <property type="protein sequence ID" value="GFR25341.1"/>
    <property type="molecule type" value="Genomic_DNA"/>
</dbReference>
<organism evidence="2 3">
    <name type="scientific">Trichonephila clavata</name>
    <name type="common">Joro spider</name>
    <name type="synonym">Nephila clavata</name>
    <dbReference type="NCBI Taxonomy" id="2740835"/>
    <lineage>
        <taxon>Eukaryota</taxon>
        <taxon>Metazoa</taxon>
        <taxon>Ecdysozoa</taxon>
        <taxon>Arthropoda</taxon>
        <taxon>Chelicerata</taxon>
        <taxon>Arachnida</taxon>
        <taxon>Araneae</taxon>
        <taxon>Araneomorphae</taxon>
        <taxon>Entelegynae</taxon>
        <taxon>Araneoidea</taxon>
        <taxon>Nephilidae</taxon>
        <taxon>Trichonephila</taxon>
    </lineage>
</organism>
<sequence>MFGDSVFLFLFLSLFIPGHSELAENFTVASADIRSVVPNGKGGVAEHGMHSSRGAGHMKNSRFICMSRAAKYSAVMTGPRKSFHGTFLFLPCGDSSVSRFGFWLLVEFSDLLRYE</sequence>
<accession>A0A8X6K0L5</accession>
<feature type="signal peptide" evidence="1">
    <location>
        <begin position="1"/>
        <end position="22"/>
    </location>
</feature>
<keyword evidence="1" id="KW-0732">Signal</keyword>
<evidence type="ECO:0000256" key="1">
    <source>
        <dbReference type="SAM" id="SignalP"/>
    </source>
</evidence>
<dbReference type="Proteomes" id="UP000887116">
    <property type="component" value="Unassembled WGS sequence"/>
</dbReference>
<comment type="caution">
    <text evidence="2">The sequence shown here is derived from an EMBL/GenBank/DDBJ whole genome shotgun (WGS) entry which is preliminary data.</text>
</comment>
<reference evidence="2" key="1">
    <citation type="submission" date="2020-07" db="EMBL/GenBank/DDBJ databases">
        <title>Multicomponent nature underlies the extraordinary mechanical properties of spider dragline silk.</title>
        <authorList>
            <person name="Kono N."/>
            <person name="Nakamura H."/>
            <person name="Mori M."/>
            <person name="Yoshida Y."/>
            <person name="Ohtoshi R."/>
            <person name="Malay A.D."/>
            <person name="Moran D.A.P."/>
            <person name="Tomita M."/>
            <person name="Numata K."/>
            <person name="Arakawa K."/>
        </authorList>
    </citation>
    <scope>NUCLEOTIDE SEQUENCE</scope>
</reference>
<protein>
    <recommendedName>
        <fullName evidence="4">Secreted protein</fullName>
    </recommendedName>
</protein>
<feature type="chain" id="PRO_5036466597" description="Secreted protein" evidence="1">
    <location>
        <begin position="23"/>
        <end position="115"/>
    </location>
</feature>
<evidence type="ECO:0000313" key="2">
    <source>
        <dbReference type="EMBL" id="GFR25341.1"/>
    </source>
</evidence>
<dbReference type="AlphaFoldDB" id="A0A8X6K0L5"/>
<evidence type="ECO:0008006" key="4">
    <source>
        <dbReference type="Google" id="ProtNLM"/>
    </source>
</evidence>